<dbReference type="PROSITE" id="PS51781">
    <property type="entry name" value="SH3B"/>
    <property type="match status" value="1"/>
</dbReference>
<gene>
    <name evidence="2" type="ORF">CO178_01965</name>
</gene>
<evidence type="ECO:0000259" key="1">
    <source>
        <dbReference type="PROSITE" id="PS51781"/>
    </source>
</evidence>
<evidence type="ECO:0000313" key="2">
    <source>
        <dbReference type="EMBL" id="PJA40601.1"/>
    </source>
</evidence>
<comment type="caution">
    <text evidence="2">The sequence shown here is derived from an EMBL/GenBank/DDBJ whole genome shotgun (WGS) entry which is preliminary data.</text>
</comment>
<organism evidence="2 3">
    <name type="scientific">candidate division WWE3 bacterium CG_4_9_14_3_um_filter_34_6</name>
    <dbReference type="NCBI Taxonomy" id="1975079"/>
    <lineage>
        <taxon>Bacteria</taxon>
        <taxon>Katanobacteria</taxon>
    </lineage>
</organism>
<name>A0A2M7X3P2_UNCKA</name>
<protein>
    <recommendedName>
        <fullName evidence="1">SH3b domain-containing protein</fullName>
    </recommendedName>
</protein>
<dbReference type="EMBL" id="PFWY01000087">
    <property type="protein sequence ID" value="PJA40601.1"/>
    <property type="molecule type" value="Genomic_DNA"/>
</dbReference>
<dbReference type="Gene3D" id="2.30.30.40">
    <property type="entry name" value="SH3 Domains"/>
    <property type="match status" value="1"/>
</dbReference>
<accession>A0A2M7X3P2</accession>
<dbReference type="Pfam" id="PF08239">
    <property type="entry name" value="SH3_3"/>
    <property type="match status" value="1"/>
</dbReference>
<feature type="domain" description="SH3b" evidence="1">
    <location>
        <begin position="42"/>
        <end position="110"/>
    </location>
</feature>
<dbReference type="AlphaFoldDB" id="A0A2M7X3P2"/>
<dbReference type="SUPFAM" id="SSF50044">
    <property type="entry name" value="SH3-domain"/>
    <property type="match status" value="1"/>
</dbReference>
<proteinExistence type="predicted"/>
<dbReference type="Proteomes" id="UP000230683">
    <property type="component" value="Unassembled WGS sequence"/>
</dbReference>
<evidence type="ECO:0000313" key="3">
    <source>
        <dbReference type="Proteomes" id="UP000230683"/>
    </source>
</evidence>
<reference evidence="3" key="1">
    <citation type="submission" date="2017-09" db="EMBL/GenBank/DDBJ databases">
        <title>Depth-based differentiation of microbial function through sediment-hosted aquifers and enrichment of novel symbionts in the deep terrestrial subsurface.</title>
        <authorList>
            <person name="Probst A.J."/>
            <person name="Ladd B."/>
            <person name="Jarett J.K."/>
            <person name="Geller-Mcgrath D.E."/>
            <person name="Sieber C.M.K."/>
            <person name="Emerson J.B."/>
            <person name="Anantharaman K."/>
            <person name="Thomas B.C."/>
            <person name="Malmstrom R."/>
            <person name="Stieglmeier M."/>
            <person name="Klingl A."/>
            <person name="Woyke T."/>
            <person name="Ryan C.M."/>
            <person name="Banfield J.F."/>
        </authorList>
    </citation>
    <scope>NUCLEOTIDE SEQUENCE [LARGE SCALE GENOMIC DNA]</scope>
</reference>
<dbReference type="InterPro" id="IPR003646">
    <property type="entry name" value="SH3-like_bac-type"/>
</dbReference>
<sequence>MKLEDGQTVVYLGLSDKAEISTEATASLEKSLGGGVSVGNTADGKKIKIKPTGIGYLKVRGGAGTANAQVGTVDEGKEFISTEVKNGWYKIEYETGKEGWVSGTYVEELK</sequence>
<dbReference type="InterPro" id="IPR036028">
    <property type="entry name" value="SH3-like_dom_sf"/>
</dbReference>